<dbReference type="EMBL" id="DWYY01000014">
    <property type="protein sequence ID" value="HJA91748.1"/>
    <property type="molecule type" value="Genomic_DNA"/>
</dbReference>
<feature type="transmembrane region" description="Helical" evidence="7">
    <location>
        <begin position="271"/>
        <end position="288"/>
    </location>
</feature>
<reference evidence="9" key="1">
    <citation type="journal article" date="2021" name="PeerJ">
        <title>Extensive microbial diversity within the chicken gut microbiome revealed by metagenomics and culture.</title>
        <authorList>
            <person name="Gilroy R."/>
            <person name="Ravi A."/>
            <person name="Getino M."/>
            <person name="Pursley I."/>
            <person name="Horton D.L."/>
            <person name="Alikhan N.F."/>
            <person name="Baker D."/>
            <person name="Gharbi K."/>
            <person name="Hall N."/>
            <person name="Watson M."/>
            <person name="Adriaenssens E.M."/>
            <person name="Foster-Nyarko E."/>
            <person name="Jarju S."/>
            <person name="Secka A."/>
            <person name="Antonio M."/>
            <person name="Oren A."/>
            <person name="Chaudhuri R.R."/>
            <person name="La Ragione R."/>
            <person name="Hildebrand F."/>
            <person name="Pallen M.J."/>
        </authorList>
    </citation>
    <scope>NUCLEOTIDE SEQUENCE</scope>
    <source>
        <strain evidence="9">CHK179-7159</strain>
    </source>
</reference>
<keyword evidence="5 7" id="KW-1133">Transmembrane helix</keyword>
<evidence type="ECO:0000256" key="2">
    <source>
        <dbReference type="ARBA" id="ARBA00022448"/>
    </source>
</evidence>
<evidence type="ECO:0000256" key="1">
    <source>
        <dbReference type="ARBA" id="ARBA00004651"/>
    </source>
</evidence>
<dbReference type="InterPro" id="IPR035906">
    <property type="entry name" value="MetI-like_sf"/>
</dbReference>
<comment type="caution">
    <text evidence="9">The sequence shown here is derived from an EMBL/GenBank/DDBJ whole genome shotgun (WGS) entry which is preliminary data.</text>
</comment>
<evidence type="ECO:0000256" key="7">
    <source>
        <dbReference type="RuleBase" id="RU363032"/>
    </source>
</evidence>
<feature type="transmembrane region" description="Helical" evidence="7">
    <location>
        <begin position="88"/>
        <end position="110"/>
    </location>
</feature>
<proteinExistence type="inferred from homology"/>
<evidence type="ECO:0000313" key="9">
    <source>
        <dbReference type="EMBL" id="HJA91748.1"/>
    </source>
</evidence>
<keyword evidence="6 7" id="KW-0472">Membrane</keyword>
<feature type="transmembrane region" description="Helical" evidence="7">
    <location>
        <begin position="20"/>
        <end position="41"/>
    </location>
</feature>
<evidence type="ECO:0000256" key="6">
    <source>
        <dbReference type="ARBA" id="ARBA00023136"/>
    </source>
</evidence>
<dbReference type="Pfam" id="PF00528">
    <property type="entry name" value="BPD_transp_1"/>
    <property type="match status" value="1"/>
</dbReference>
<dbReference type="GO" id="GO:0055085">
    <property type="term" value="P:transmembrane transport"/>
    <property type="evidence" value="ECO:0007669"/>
    <property type="project" value="InterPro"/>
</dbReference>
<organism evidence="9 10">
    <name type="scientific">Candidatus Eisenbergiella merdipullorum</name>
    <dbReference type="NCBI Taxonomy" id="2838553"/>
    <lineage>
        <taxon>Bacteria</taxon>
        <taxon>Bacillati</taxon>
        <taxon>Bacillota</taxon>
        <taxon>Clostridia</taxon>
        <taxon>Lachnospirales</taxon>
        <taxon>Lachnospiraceae</taxon>
        <taxon>Eisenbergiella</taxon>
    </lineage>
</organism>
<name>A0A9D2I4U4_9FIRM</name>
<reference evidence="9" key="2">
    <citation type="submission" date="2021-04" db="EMBL/GenBank/DDBJ databases">
        <authorList>
            <person name="Gilroy R."/>
        </authorList>
    </citation>
    <scope>NUCLEOTIDE SEQUENCE</scope>
    <source>
        <strain evidence="9">CHK179-7159</strain>
    </source>
</reference>
<evidence type="ECO:0000256" key="3">
    <source>
        <dbReference type="ARBA" id="ARBA00022475"/>
    </source>
</evidence>
<protein>
    <submittedName>
        <fullName evidence="9">Carbohydrate ABC transporter permease</fullName>
    </submittedName>
</protein>
<keyword evidence="4 7" id="KW-0812">Transmembrane</keyword>
<feature type="domain" description="ABC transmembrane type-1" evidence="8">
    <location>
        <begin position="84"/>
        <end position="280"/>
    </location>
</feature>
<feature type="transmembrane region" description="Helical" evidence="7">
    <location>
        <begin position="153"/>
        <end position="171"/>
    </location>
</feature>
<evidence type="ECO:0000259" key="8">
    <source>
        <dbReference type="PROSITE" id="PS50928"/>
    </source>
</evidence>
<dbReference type="SUPFAM" id="SSF161098">
    <property type="entry name" value="MetI-like"/>
    <property type="match status" value="1"/>
</dbReference>
<evidence type="ECO:0000313" key="10">
    <source>
        <dbReference type="Proteomes" id="UP000886858"/>
    </source>
</evidence>
<dbReference type="GO" id="GO:0005886">
    <property type="term" value="C:plasma membrane"/>
    <property type="evidence" value="ECO:0007669"/>
    <property type="project" value="UniProtKB-SubCell"/>
</dbReference>
<sequence length="303" mass="34175">MQKANTIRKKHSREGRDDRIFNIVAITLVTLAAVIVLVPLLNVVAASFSSSKAVNAGRVLLWPVDFTLENYRTVLKYDSVWLGYRNTIFYTIAGTAISVTLSMFCAYPLAQRRFSGRKFFNKLFLFTMIFNGGMIPTYIVVRDLKILNTVWSILLPAAVSFYNVIIIRNFVETSIPAELEESTRVDGCTPARYFVSFVLPLSKPIIAVIAMYYAVGQWNDYFNAFLYLTDKDLYPLQLFLREILLSSKFDSSNMDPDTAAAIQGLADTLKYVIIVVSTLPLMCIYPFVQKHFVKGVMIGSVKG</sequence>
<dbReference type="InterPro" id="IPR000515">
    <property type="entry name" value="MetI-like"/>
</dbReference>
<gene>
    <name evidence="9" type="ORF">H9717_01280</name>
</gene>
<dbReference type="PROSITE" id="PS50928">
    <property type="entry name" value="ABC_TM1"/>
    <property type="match status" value="1"/>
</dbReference>
<feature type="transmembrane region" description="Helical" evidence="7">
    <location>
        <begin position="122"/>
        <end position="141"/>
    </location>
</feature>
<dbReference type="CDD" id="cd06261">
    <property type="entry name" value="TM_PBP2"/>
    <property type="match status" value="1"/>
</dbReference>
<dbReference type="Proteomes" id="UP000886858">
    <property type="component" value="Unassembled WGS sequence"/>
</dbReference>
<comment type="similarity">
    <text evidence="7">Belongs to the binding-protein-dependent transport system permease family.</text>
</comment>
<feature type="transmembrane region" description="Helical" evidence="7">
    <location>
        <begin position="192"/>
        <end position="215"/>
    </location>
</feature>
<evidence type="ECO:0000256" key="5">
    <source>
        <dbReference type="ARBA" id="ARBA00022989"/>
    </source>
</evidence>
<dbReference type="PANTHER" id="PTHR43744">
    <property type="entry name" value="ABC TRANSPORTER PERMEASE PROTEIN MG189-RELATED-RELATED"/>
    <property type="match status" value="1"/>
</dbReference>
<keyword evidence="3" id="KW-1003">Cell membrane</keyword>
<keyword evidence="2 7" id="KW-0813">Transport</keyword>
<dbReference type="PANTHER" id="PTHR43744:SF9">
    <property type="entry name" value="POLYGALACTURONAN_RHAMNOGALACTURONAN TRANSPORT SYSTEM PERMEASE PROTEIN YTCP"/>
    <property type="match status" value="1"/>
</dbReference>
<comment type="subcellular location">
    <subcellularLocation>
        <location evidence="1 7">Cell membrane</location>
        <topology evidence="1 7">Multi-pass membrane protein</topology>
    </subcellularLocation>
</comment>
<dbReference type="Gene3D" id="1.10.3720.10">
    <property type="entry name" value="MetI-like"/>
    <property type="match status" value="1"/>
</dbReference>
<evidence type="ECO:0000256" key="4">
    <source>
        <dbReference type="ARBA" id="ARBA00022692"/>
    </source>
</evidence>
<dbReference type="AlphaFoldDB" id="A0A9D2I4U4"/>
<accession>A0A9D2I4U4</accession>